<gene>
    <name evidence="3" type="ORF">SAMN02745208_01862</name>
</gene>
<protein>
    <submittedName>
        <fullName evidence="3">Sirohydrochlorin ferrochelatase</fullName>
    </submittedName>
</protein>
<evidence type="ECO:0000256" key="2">
    <source>
        <dbReference type="ARBA" id="ARBA00023239"/>
    </source>
</evidence>
<dbReference type="CDD" id="cd03414">
    <property type="entry name" value="CbiX_SirB_C"/>
    <property type="match status" value="1"/>
</dbReference>
<dbReference type="PANTHER" id="PTHR33542">
    <property type="entry name" value="SIROHYDROCHLORIN FERROCHELATASE, CHLOROPLASTIC"/>
    <property type="match status" value="1"/>
</dbReference>
<dbReference type="Pfam" id="PF01903">
    <property type="entry name" value="CbiX"/>
    <property type="match status" value="2"/>
</dbReference>
<proteinExistence type="predicted"/>
<accession>A0A8B4BUY4</accession>
<dbReference type="InterPro" id="IPR050963">
    <property type="entry name" value="Sirohydro_Cobaltochel/CbiX"/>
</dbReference>
<reference evidence="3 4" key="1">
    <citation type="submission" date="2016-11" db="EMBL/GenBank/DDBJ databases">
        <authorList>
            <person name="Varghese N."/>
            <person name="Submissions S."/>
        </authorList>
    </citation>
    <scope>NUCLEOTIDE SEQUENCE [LARGE SCALE GENOMIC DNA]</scope>
    <source>
        <strain evidence="3 4">DSM 1</strain>
    </source>
</reference>
<sequence length="248" mass="26921">MGMKQGVLYVSHGSRVPETAREATAAIRQAMAQVDADLQEICYLEIAEPDIAAGIDALVRGGAGRIAVVPVLLLSAGHYYEDIPRAIREAKRRYPHIVFTYGRPLGVGDRITGILAENILETGMPPGAWILLVGRGSRNPETLCDFAKIADGLRVQLGAEQIKTAYLAVLEPRFDEALKELAVAGRPVVVAPYLWFTGVLVRSLEKKVGMLQREGYDIRLARYLGCHPDMADALAGRAKEALGAEAFI</sequence>
<evidence type="ECO:0000313" key="4">
    <source>
        <dbReference type="Proteomes" id="UP000184029"/>
    </source>
</evidence>
<dbReference type="AlphaFoldDB" id="A0A8B4BUY4"/>
<dbReference type="GO" id="GO:0016829">
    <property type="term" value="F:lyase activity"/>
    <property type="evidence" value="ECO:0007669"/>
    <property type="project" value="UniProtKB-KW"/>
</dbReference>
<name>A0A8B4BUY4_HEYCO</name>
<dbReference type="SUPFAM" id="SSF53800">
    <property type="entry name" value="Chelatase"/>
    <property type="match status" value="1"/>
</dbReference>
<dbReference type="GO" id="GO:0046872">
    <property type="term" value="F:metal ion binding"/>
    <property type="evidence" value="ECO:0007669"/>
    <property type="project" value="UniProtKB-KW"/>
</dbReference>
<dbReference type="CDD" id="cd03416">
    <property type="entry name" value="CbiX_SirB_N"/>
    <property type="match status" value="1"/>
</dbReference>
<evidence type="ECO:0000313" key="3">
    <source>
        <dbReference type="EMBL" id="SHF36190.1"/>
    </source>
</evidence>
<evidence type="ECO:0000256" key="1">
    <source>
        <dbReference type="ARBA" id="ARBA00022723"/>
    </source>
</evidence>
<dbReference type="Gene3D" id="3.40.50.1400">
    <property type="match status" value="2"/>
</dbReference>
<keyword evidence="2" id="KW-0456">Lyase</keyword>
<dbReference type="PANTHER" id="PTHR33542:SF3">
    <property type="entry name" value="SIROHYDROCHLORIN FERROCHELATASE, CHLOROPLASTIC"/>
    <property type="match status" value="1"/>
</dbReference>
<keyword evidence="1" id="KW-0479">Metal-binding</keyword>
<dbReference type="Proteomes" id="UP000184029">
    <property type="component" value="Unassembled WGS sequence"/>
</dbReference>
<organism evidence="3 4">
    <name type="scientific">Heyndrickxia coagulans DSM 1 = ATCC 7050</name>
    <dbReference type="NCBI Taxonomy" id="1121088"/>
    <lineage>
        <taxon>Bacteria</taxon>
        <taxon>Bacillati</taxon>
        <taxon>Bacillota</taxon>
        <taxon>Bacilli</taxon>
        <taxon>Bacillales</taxon>
        <taxon>Bacillaceae</taxon>
        <taxon>Heyndrickxia</taxon>
    </lineage>
</organism>
<comment type="caution">
    <text evidence="3">The sequence shown here is derived from an EMBL/GenBank/DDBJ whole genome shotgun (WGS) entry which is preliminary data.</text>
</comment>
<dbReference type="InterPro" id="IPR002762">
    <property type="entry name" value="CbiX-like"/>
</dbReference>
<dbReference type="EMBL" id="FQUB01000035">
    <property type="protein sequence ID" value="SHF36190.1"/>
    <property type="molecule type" value="Genomic_DNA"/>
</dbReference>